<dbReference type="Pfam" id="PF00069">
    <property type="entry name" value="Pkinase"/>
    <property type="match status" value="1"/>
</dbReference>
<accession>A0A8D1ZB48</accession>
<evidence type="ECO:0000313" key="13">
    <source>
        <dbReference type="Ensembl" id="ENSSSCP00065032424.1"/>
    </source>
</evidence>
<keyword evidence="4" id="KW-0808">Transferase</keyword>
<feature type="region of interest" description="Disordered" evidence="11">
    <location>
        <begin position="522"/>
        <end position="547"/>
    </location>
</feature>
<evidence type="ECO:0000256" key="9">
    <source>
        <dbReference type="ARBA" id="ARBA00048367"/>
    </source>
</evidence>
<keyword evidence="5 10" id="KW-0547">Nucleotide-binding</keyword>
<evidence type="ECO:0000313" key="14">
    <source>
        <dbReference type="Proteomes" id="UP000694725"/>
    </source>
</evidence>
<evidence type="ECO:0000256" key="11">
    <source>
        <dbReference type="SAM" id="MobiDB-lite"/>
    </source>
</evidence>
<dbReference type="PANTHER" id="PTHR24056">
    <property type="entry name" value="CELL DIVISION PROTEIN KINASE"/>
    <property type="match status" value="1"/>
</dbReference>
<evidence type="ECO:0000256" key="5">
    <source>
        <dbReference type="ARBA" id="ARBA00022741"/>
    </source>
</evidence>
<dbReference type="PROSITE" id="PS00108">
    <property type="entry name" value="PROTEIN_KINASE_ST"/>
    <property type="match status" value="1"/>
</dbReference>
<evidence type="ECO:0000256" key="8">
    <source>
        <dbReference type="ARBA" id="ARBA00047811"/>
    </source>
</evidence>
<dbReference type="GO" id="GO:0005524">
    <property type="term" value="F:ATP binding"/>
    <property type="evidence" value="ECO:0007669"/>
    <property type="project" value="UniProtKB-UniRule"/>
</dbReference>
<comment type="catalytic activity">
    <reaction evidence="9">
        <text>L-seryl-[protein] + ATP = O-phospho-L-seryl-[protein] + ADP + H(+)</text>
        <dbReference type="Rhea" id="RHEA:17989"/>
        <dbReference type="Rhea" id="RHEA-COMP:9863"/>
        <dbReference type="Rhea" id="RHEA-COMP:11604"/>
        <dbReference type="ChEBI" id="CHEBI:15378"/>
        <dbReference type="ChEBI" id="CHEBI:29999"/>
        <dbReference type="ChEBI" id="CHEBI:30616"/>
        <dbReference type="ChEBI" id="CHEBI:83421"/>
        <dbReference type="ChEBI" id="CHEBI:456216"/>
        <dbReference type="EC" id="2.7.11.22"/>
    </reaction>
</comment>
<dbReference type="InterPro" id="IPR008271">
    <property type="entry name" value="Ser/Thr_kinase_AS"/>
</dbReference>
<dbReference type="InterPro" id="IPR000719">
    <property type="entry name" value="Prot_kinase_dom"/>
</dbReference>
<comment type="similarity">
    <text evidence="1">Belongs to the protein kinase superfamily. CMGC Ser/Thr protein kinase family. CDC2/CDKX subfamily.</text>
</comment>
<sequence length="547" mass="62376">MEMYETLGKVGEGSYGTVMKCKRKDTGQIVAIKIFYEKPEKSVNKIATREIKFLKQFRHENLVNLIEVFRQKKKIHLVFEFIDHTVLDELQHYCHGLESRRLRKYLFQILRAIDYLHNNNIIHRDIKPENILVSQSGVTKLCDFGFARTLAAPGDIYTDYVATRWYRAPELVLKDTSYGNLTPHLENIFSKSPIFAGVVLPQVQHPKNARKKYPKLNGLLADVVHACLQIDPDERISTTDLLHHEYFTRDGFIEKFIPELRAKLLQEAKVNSFIKPKGNSKENELMKDERKTIYTNTLLSNSVWGKEVEKEKKPKEIKVRVIKVRGGKGDVLEPKKTEHEGAHCQQDAVEIAHTVSQDANISDPLNPLNPSTNSTGMKDDPHAGGSMVMPPINLTSSNLMASNPSSNPSHSHSRLSERKRGTSSQFVGQVMSNSKHENTGPSQSQMEKSAFNDRTGPSDQMANGNKRKLNFSRFERKEFHFPELPFIIPSKEMKGMEVKQIKVLKKESKKINSSKIPTLLNADQYQEKEENTGNAQAERMKNLPDVE</sequence>
<evidence type="ECO:0000256" key="6">
    <source>
        <dbReference type="ARBA" id="ARBA00022777"/>
    </source>
</evidence>
<dbReference type="PROSITE" id="PS50011">
    <property type="entry name" value="PROTEIN_KINASE_DOM"/>
    <property type="match status" value="1"/>
</dbReference>
<dbReference type="InterPro" id="IPR050108">
    <property type="entry name" value="CDK"/>
</dbReference>
<dbReference type="SMART" id="SM00220">
    <property type="entry name" value="S_TKc"/>
    <property type="match status" value="1"/>
</dbReference>
<evidence type="ECO:0000259" key="12">
    <source>
        <dbReference type="PROSITE" id="PS50011"/>
    </source>
</evidence>
<feature type="domain" description="Protein kinase" evidence="12">
    <location>
        <begin position="4"/>
        <end position="247"/>
    </location>
</feature>
<evidence type="ECO:0000256" key="4">
    <source>
        <dbReference type="ARBA" id="ARBA00022679"/>
    </source>
</evidence>
<keyword evidence="3" id="KW-0723">Serine/threonine-protein kinase</keyword>
<dbReference type="FunFam" id="3.30.200.20:FF:000049">
    <property type="entry name" value="cyclin-dependent kinase-like 1 isoform X1"/>
    <property type="match status" value="1"/>
</dbReference>
<reference evidence="13" key="1">
    <citation type="submission" date="2025-08" db="UniProtKB">
        <authorList>
            <consortium name="Ensembl"/>
        </authorList>
    </citation>
    <scope>IDENTIFICATION</scope>
</reference>
<dbReference type="Ensembl" id="ENSSSCT00065074428.1">
    <property type="protein sequence ID" value="ENSSSCP00065032424.1"/>
    <property type="gene ID" value="ENSSSCG00065054333.1"/>
</dbReference>
<dbReference type="PANTHER" id="PTHR24056:SF177">
    <property type="entry name" value="CYCLIN-DEPENDENT KINASE-LIKE 3"/>
    <property type="match status" value="1"/>
</dbReference>
<proteinExistence type="inferred from homology"/>
<protein>
    <recommendedName>
        <fullName evidence="2">cyclin-dependent kinase</fullName>
        <ecNumber evidence="2">2.7.11.22</ecNumber>
    </recommendedName>
</protein>
<dbReference type="Gene3D" id="1.10.510.10">
    <property type="entry name" value="Transferase(Phosphotransferase) domain 1"/>
    <property type="match status" value="2"/>
</dbReference>
<dbReference type="Proteomes" id="UP000694725">
    <property type="component" value="Unplaced"/>
</dbReference>
<evidence type="ECO:0000256" key="1">
    <source>
        <dbReference type="ARBA" id="ARBA00006485"/>
    </source>
</evidence>
<evidence type="ECO:0000256" key="7">
    <source>
        <dbReference type="ARBA" id="ARBA00022840"/>
    </source>
</evidence>
<feature type="region of interest" description="Disordered" evidence="11">
    <location>
        <begin position="358"/>
        <end position="466"/>
    </location>
</feature>
<keyword evidence="6" id="KW-0418">Kinase</keyword>
<dbReference type="EC" id="2.7.11.22" evidence="2"/>
<name>A0A8D1ZB48_PIG</name>
<evidence type="ECO:0000256" key="3">
    <source>
        <dbReference type="ARBA" id="ARBA00022527"/>
    </source>
</evidence>
<keyword evidence="7 10" id="KW-0067">ATP-binding</keyword>
<feature type="binding site" evidence="10">
    <location>
        <position position="33"/>
    </location>
    <ligand>
        <name>ATP</name>
        <dbReference type="ChEBI" id="CHEBI:30616"/>
    </ligand>
</feature>
<dbReference type="Gene3D" id="3.30.200.20">
    <property type="entry name" value="Phosphorylase Kinase, domain 1"/>
    <property type="match status" value="1"/>
</dbReference>
<dbReference type="AlphaFoldDB" id="A0A8D1ZB48"/>
<evidence type="ECO:0000256" key="2">
    <source>
        <dbReference type="ARBA" id="ARBA00012425"/>
    </source>
</evidence>
<dbReference type="InterPro" id="IPR017441">
    <property type="entry name" value="Protein_kinase_ATP_BS"/>
</dbReference>
<comment type="catalytic activity">
    <reaction evidence="8">
        <text>L-threonyl-[protein] + ATP = O-phospho-L-threonyl-[protein] + ADP + H(+)</text>
        <dbReference type="Rhea" id="RHEA:46608"/>
        <dbReference type="Rhea" id="RHEA-COMP:11060"/>
        <dbReference type="Rhea" id="RHEA-COMP:11605"/>
        <dbReference type="ChEBI" id="CHEBI:15378"/>
        <dbReference type="ChEBI" id="CHEBI:30013"/>
        <dbReference type="ChEBI" id="CHEBI:30616"/>
        <dbReference type="ChEBI" id="CHEBI:61977"/>
        <dbReference type="ChEBI" id="CHEBI:456216"/>
        <dbReference type="EC" id="2.7.11.22"/>
    </reaction>
</comment>
<dbReference type="InterPro" id="IPR011009">
    <property type="entry name" value="Kinase-like_dom_sf"/>
</dbReference>
<evidence type="ECO:0000256" key="10">
    <source>
        <dbReference type="PROSITE-ProRule" id="PRU10141"/>
    </source>
</evidence>
<dbReference type="SUPFAM" id="SSF56112">
    <property type="entry name" value="Protein kinase-like (PK-like)"/>
    <property type="match status" value="1"/>
</dbReference>
<feature type="compositionally biased region" description="Basic and acidic residues" evidence="11">
    <location>
        <begin position="538"/>
        <end position="547"/>
    </location>
</feature>
<dbReference type="GO" id="GO:0004693">
    <property type="term" value="F:cyclin-dependent protein serine/threonine kinase activity"/>
    <property type="evidence" value="ECO:0007669"/>
    <property type="project" value="UniProtKB-EC"/>
</dbReference>
<organism evidence="13 14">
    <name type="scientific">Sus scrofa</name>
    <name type="common">Pig</name>
    <dbReference type="NCBI Taxonomy" id="9823"/>
    <lineage>
        <taxon>Eukaryota</taxon>
        <taxon>Metazoa</taxon>
        <taxon>Chordata</taxon>
        <taxon>Craniata</taxon>
        <taxon>Vertebrata</taxon>
        <taxon>Euteleostomi</taxon>
        <taxon>Mammalia</taxon>
        <taxon>Eutheria</taxon>
        <taxon>Laurasiatheria</taxon>
        <taxon>Artiodactyla</taxon>
        <taxon>Suina</taxon>
        <taxon>Suidae</taxon>
        <taxon>Sus</taxon>
    </lineage>
</organism>
<feature type="compositionally biased region" description="Polar residues" evidence="11">
    <location>
        <begin position="422"/>
        <end position="447"/>
    </location>
</feature>
<dbReference type="PROSITE" id="PS00107">
    <property type="entry name" value="PROTEIN_KINASE_ATP"/>
    <property type="match status" value="1"/>
</dbReference>